<dbReference type="eggNOG" id="KOG2501">
    <property type="taxonomic scope" value="Eukaryota"/>
</dbReference>
<reference evidence="9" key="3">
    <citation type="submission" date="2015-02" db="UniProtKB">
        <authorList>
            <consortium name="EnsemblProtists"/>
        </authorList>
    </citation>
    <scope>IDENTIFICATION</scope>
    <source>
        <strain evidence="9">DAOM BR144</strain>
    </source>
</reference>
<organism evidence="9 10">
    <name type="scientific">Globisporangium ultimum (strain ATCC 200006 / CBS 805.95 / DAOM BR144)</name>
    <name type="common">Pythium ultimum</name>
    <dbReference type="NCBI Taxonomy" id="431595"/>
    <lineage>
        <taxon>Eukaryota</taxon>
        <taxon>Sar</taxon>
        <taxon>Stramenopiles</taxon>
        <taxon>Oomycota</taxon>
        <taxon>Peronosporomycetes</taxon>
        <taxon>Pythiales</taxon>
        <taxon>Pythiaceae</taxon>
        <taxon>Globisporangium</taxon>
    </lineage>
</organism>
<dbReference type="InterPro" id="IPR013766">
    <property type="entry name" value="Thioredoxin_domain"/>
</dbReference>
<dbReference type="PANTHER" id="PTHR13871">
    <property type="entry name" value="THIOREDOXIN"/>
    <property type="match status" value="1"/>
</dbReference>
<accession>K3WG77</accession>
<dbReference type="EMBL" id="GL376567">
    <property type="status" value="NOT_ANNOTATED_CDS"/>
    <property type="molecule type" value="Genomic_DNA"/>
</dbReference>
<dbReference type="OMA" id="FTASTCH"/>
<dbReference type="PROSITE" id="PS51352">
    <property type="entry name" value="THIOREDOXIN_2"/>
    <property type="match status" value="1"/>
</dbReference>
<dbReference type="InterPro" id="IPR012336">
    <property type="entry name" value="Thioredoxin-like_fold"/>
</dbReference>
<protein>
    <recommendedName>
        <fullName evidence="1">protein-disulfide reductase</fullName>
        <ecNumber evidence="1">1.8.1.8</ecNumber>
    </recommendedName>
</protein>
<evidence type="ECO:0000259" key="8">
    <source>
        <dbReference type="PROSITE" id="PS51352"/>
    </source>
</evidence>
<evidence type="ECO:0000256" key="6">
    <source>
        <dbReference type="ARBA" id="ARBA00047388"/>
    </source>
</evidence>
<dbReference type="InterPro" id="IPR036249">
    <property type="entry name" value="Thioredoxin-like_sf"/>
</dbReference>
<reference evidence="10" key="1">
    <citation type="journal article" date="2010" name="Genome Biol.">
        <title>Genome sequence of the necrotrophic plant pathogen Pythium ultimum reveals original pathogenicity mechanisms and effector repertoire.</title>
        <authorList>
            <person name="Levesque C.A."/>
            <person name="Brouwer H."/>
            <person name="Cano L."/>
            <person name="Hamilton J.P."/>
            <person name="Holt C."/>
            <person name="Huitema E."/>
            <person name="Raffaele S."/>
            <person name="Robideau G.P."/>
            <person name="Thines M."/>
            <person name="Win J."/>
            <person name="Zerillo M.M."/>
            <person name="Beakes G.W."/>
            <person name="Boore J.L."/>
            <person name="Busam D."/>
            <person name="Dumas B."/>
            <person name="Ferriera S."/>
            <person name="Fuerstenberg S.I."/>
            <person name="Gachon C.M."/>
            <person name="Gaulin E."/>
            <person name="Govers F."/>
            <person name="Grenville-Briggs L."/>
            <person name="Horner N."/>
            <person name="Hostetler J."/>
            <person name="Jiang R.H."/>
            <person name="Johnson J."/>
            <person name="Krajaejun T."/>
            <person name="Lin H."/>
            <person name="Meijer H.J."/>
            <person name="Moore B."/>
            <person name="Morris P."/>
            <person name="Phuntmart V."/>
            <person name="Puiu D."/>
            <person name="Shetty J."/>
            <person name="Stajich J.E."/>
            <person name="Tripathy S."/>
            <person name="Wawra S."/>
            <person name="van West P."/>
            <person name="Whitty B.R."/>
            <person name="Coutinho P.M."/>
            <person name="Henrissat B."/>
            <person name="Martin F."/>
            <person name="Thomas P.D."/>
            <person name="Tyler B.M."/>
            <person name="De Vries R.P."/>
            <person name="Kamoun S."/>
            <person name="Yandell M."/>
            <person name="Tisserat N."/>
            <person name="Buell C.R."/>
        </authorList>
    </citation>
    <scope>NUCLEOTIDE SEQUENCE</scope>
    <source>
        <strain evidence="10">DAOM:BR144</strain>
    </source>
</reference>
<dbReference type="EnsemblProtists" id="PYU1_T003968">
    <property type="protein sequence ID" value="PYU1_T003968"/>
    <property type="gene ID" value="PYU1_G003958"/>
</dbReference>
<sequence length="162" mass="18973">MTLLEKLLGSTLVSRRGQVPTDQALENKSVVGLYFTASTCHPCQAFTPILATVYRNMSLAAYKSLAMKDQMDVVLVSMDRDEFAFRDYLLQTPFLAVPFQRRQVAQDLWKRYDVKKIPTLIFVNEHGDEIERDGRRFIENHYMDVPTIWQHLDMRQQREEMP</sequence>
<evidence type="ECO:0000313" key="9">
    <source>
        <dbReference type="EnsemblProtists" id="PYU1_T003968"/>
    </source>
</evidence>
<comment type="catalytic activity">
    <reaction evidence="6">
        <text>[protein]-dithiol + NAD(+) = [protein]-disulfide + NADH + H(+)</text>
        <dbReference type="Rhea" id="RHEA:18749"/>
        <dbReference type="Rhea" id="RHEA-COMP:10593"/>
        <dbReference type="Rhea" id="RHEA-COMP:10594"/>
        <dbReference type="ChEBI" id="CHEBI:15378"/>
        <dbReference type="ChEBI" id="CHEBI:29950"/>
        <dbReference type="ChEBI" id="CHEBI:50058"/>
        <dbReference type="ChEBI" id="CHEBI:57540"/>
        <dbReference type="ChEBI" id="CHEBI:57945"/>
        <dbReference type="EC" id="1.8.1.8"/>
    </reaction>
</comment>
<evidence type="ECO:0000256" key="7">
    <source>
        <dbReference type="ARBA" id="ARBA00047804"/>
    </source>
</evidence>
<dbReference type="GO" id="GO:0047134">
    <property type="term" value="F:protein-disulfide reductase [NAD(P)H] activity"/>
    <property type="evidence" value="ECO:0007669"/>
    <property type="project" value="UniProtKB-EC"/>
</dbReference>
<keyword evidence="4" id="KW-0520">NAD</keyword>
<comment type="similarity">
    <text evidence="5">Belongs to the nucleoredoxin family.</text>
</comment>
<evidence type="ECO:0000256" key="4">
    <source>
        <dbReference type="ARBA" id="ARBA00023027"/>
    </source>
</evidence>
<name>K3WG77_GLOUD</name>
<dbReference type="InterPro" id="IPR052259">
    <property type="entry name" value="Nucleoredoxin-like"/>
</dbReference>
<dbReference type="Gene3D" id="3.40.30.10">
    <property type="entry name" value="Glutaredoxin"/>
    <property type="match status" value="1"/>
</dbReference>
<dbReference type="HOGENOM" id="CLU_116457_1_1_1"/>
<comment type="catalytic activity">
    <reaction evidence="7">
        <text>[protein]-dithiol + NADP(+) = [protein]-disulfide + NADPH + H(+)</text>
        <dbReference type="Rhea" id="RHEA:18753"/>
        <dbReference type="Rhea" id="RHEA-COMP:10593"/>
        <dbReference type="Rhea" id="RHEA-COMP:10594"/>
        <dbReference type="ChEBI" id="CHEBI:15378"/>
        <dbReference type="ChEBI" id="CHEBI:29950"/>
        <dbReference type="ChEBI" id="CHEBI:50058"/>
        <dbReference type="ChEBI" id="CHEBI:57783"/>
        <dbReference type="ChEBI" id="CHEBI:58349"/>
        <dbReference type="EC" id="1.8.1.8"/>
    </reaction>
</comment>
<evidence type="ECO:0000256" key="1">
    <source>
        <dbReference type="ARBA" id="ARBA00012612"/>
    </source>
</evidence>
<dbReference type="Proteomes" id="UP000019132">
    <property type="component" value="Unassembled WGS sequence"/>
</dbReference>
<evidence type="ECO:0000256" key="5">
    <source>
        <dbReference type="ARBA" id="ARBA00025782"/>
    </source>
</evidence>
<evidence type="ECO:0000313" key="10">
    <source>
        <dbReference type="Proteomes" id="UP000019132"/>
    </source>
</evidence>
<dbReference type="AlphaFoldDB" id="K3WG77"/>
<keyword evidence="3" id="KW-0560">Oxidoreductase</keyword>
<dbReference type="EC" id="1.8.1.8" evidence="1"/>
<dbReference type="InParanoid" id="K3WG77"/>
<dbReference type="Pfam" id="PF13905">
    <property type="entry name" value="Thioredoxin_8"/>
    <property type="match status" value="1"/>
</dbReference>
<evidence type="ECO:0000256" key="2">
    <source>
        <dbReference type="ARBA" id="ARBA00022737"/>
    </source>
</evidence>
<dbReference type="PANTHER" id="PTHR13871:SF96">
    <property type="entry name" value="THIOREDOXIN DOMAIN-CONTAINING PROTEIN"/>
    <property type="match status" value="1"/>
</dbReference>
<evidence type="ECO:0000256" key="3">
    <source>
        <dbReference type="ARBA" id="ARBA00023002"/>
    </source>
</evidence>
<dbReference type="VEuPathDB" id="FungiDB:PYU1_G003958"/>
<keyword evidence="10" id="KW-1185">Reference proteome</keyword>
<dbReference type="STRING" id="431595.K3WG77"/>
<dbReference type="SUPFAM" id="SSF52833">
    <property type="entry name" value="Thioredoxin-like"/>
    <property type="match status" value="1"/>
</dbReference>
<proteinExistence type="inferred from homology"/>
<reference evidence="10" key="2">
    <citation type="submission" date="2010-04" db="EMBL/GenBank/DDBJ databases">
        <authorList>
            <person name="Buell R."/>
            <person name="Hamilton J."/>
            <person name="Hostetler J."/>
        </authorList>
    </citation>
    <scope>NUCLEOTIDE SEQUENCE [LARGE SCALE GENOMIC DNA]</scope>
    <source>
        <strain evidence="10">DAOM:BR144</strain>
    </source>
</reference>
<keyword evidence="2" id="KW-0677">Repeat</keyword>
<feature type="domain" description="Thioredoxin" evidence="8">
    <location>
        <begin position="1"/>
        <end position="157"/>
    </location>
</feature>